<protein>
    <submittedName>
        <fullName evidence="3">Uncharacterized protein</fullName>
    </submittedName>
</protein>
<comment type="caution">
    <text evidence="3">The sequence shown here is derived from an EMBL/GenBank/DDBJ whole genome shotgun (WGS) entry which is preliminary data.</text>
</comment>
<proteinExistence type="predicted"/>
<keyword evidence="2" id="KW-1133">Transmembrane helix</keyword>
<feature type="region of interest" description="Disordered" evidence="1">
    <location>
        <begin position="1"/>
        <end position="36"/>
    </location>
</feature>
<keyword evidence="2" id="KW-0812">Transmembrane</keyword>
<keyword evidence="2" id="KW-0472">Membrane</keyword>
<evidence type="ECO:0000313" key="3">
    <source>
        <dbReference type="EMBL" id="NEK86490.1"/>
    </source>
</evidence>
<gene>
    <name evidence="3" type="ORF">GCU60_12110</name>
</gene>
<feature type="compositionally biased region" description="Low complexity" evidence="1">
    <location>
        <begin position="18"/>
        <end position="29"/>
    </location>
</feature>
<accession>A0A6L9W4V0</accession>
<name>A0A6L9W4V0_9ACTN</name>
<sequence length="72" mass="7730">MSVSVHQRPRPVARPARRPAAQPRQAAEQPARERGAEDRGWLLGLGVLLTVLVIFGAMIALTMLAGGDGYPQ</sequence>
<feature type="transmembrane region" description="Helical" evidence="2">
    <location>
        <begin position="41"/>
        <end position="65"/>
    </location>
</feature>
<dbReference type="Proteomes" id="UP000479241">
    <property type="component" value="Unassembled WGS sequence"/>
</dbReference>
<dbReference type="RefSeq" id="WP_163205522.1">
    <property type="nucleotide sequence ID" value="NZ_JAAGWG010000016.1"/>
</dbReference>
<reference evidence="3 4" key="1">
    <citation type="submission" date="2019-12" db="EMBL/GenBank/DDBJ databases">
        <title>the WGS of Blastococcus saxobsidens 67B17.</title>
        <authorList>
            <person name="Jiang Z."/>
        </authorList>
    </citation>
    <scope>NUCLEOTIDE SEQUENCE [LARGE SCALE GENOMIC DNA]</scope>
    <source>
        <strain evidence="3 4">67B17</strain>
    </source>
</reference>
<feature type="compositionally biased region" description="Basic residues" evidence="1">
    <location>
        <begin position="7"/>
        <end position="17"/>
    </location>
</feature>
<evidence type="ECO:0000256" key="1">
    <source>
        <dbReference type="SAM" id="MobiDB-lite"/>
    </source>
</evidence>
<dbReference type="AlphaFoldDB" id="A0A6L9W4V0"/>
<organism evidence="3 4">
    <name type="scientific">Blastococcus saxobsidens</name>
    <dbReference type="NCBI Taxonomy" id="138336"/>
    <lineage>
        <taxon>Bacteria</taxon>
        <taxon>Bacillati</taxon>
        <taxon>Actinomycetota</taxon>
        <taxon>Actinomycetes</taxon>
        <taxon>Geodermatophilales</taxon>
        <taxon>Geodermatophilaceae</taxon>
        <taxon>Blastococcus</taxon>
    </lineage>
</organism>
<dbReference type="EMBL" id="JAAGWG010000016">
    <property type="protein sequence ID" value="NEK86490.1"/>
    <property type="molecule type" value="Genomic_DNA"/>
</dbReference>
<evidence type="ECO:0000256" key="2">
    <source>
        <dbReference type="SAM" id="Phobius"/>
    </source>
</evidence>
<evidence type="ECO:0000313" key="4">
    <source>
        <dbReference type="Proteomes" id="UP000479241"/>
    </source>
</evidence>